<feature type="transmembrane region" description="Helical" evidence="8">
    <location>
        <begin position="279"/>
        <end position="301"/>
    </location>
</feature>
<keyword evidence="5 8" id="KW-0812">Transmembrane</keyword>
<keyword evidence="3 8" id="KW-0813">Transport</keyword>
<feature type="transmembrane region" description="Helical" evidence="8">
    <location>
        <begin position="40"/>
        <end position="59"/>
    </location>
</feature>
<dbReference type="Proteomes" id="UP000006512">
    <property type="component" value="Unassembled WGS sequence"/>
</dbReference>
<feature type="transmembrane region" description="Helical" evidence="8">
    <location>
        <begin position="397"/>
        <end position="419"/>
    </location>
</feature>
<feature type="transmembrane region" description="Helical" evidence="8">
    <location>
        <begin position="195"/>
        <end position="215"/>
    </location>
</feature>
<dbReference type="PANTHER" id="PTHR42718:SF9">
    <property type="entry name" value="MAJOR FACILITATOR SUPERFAMILY MULTIDRUG TRANSPORTER MFSC"/>
    <property type="match status" value="1"/>
</dbReference>
<keyword evidence="8" id="KW-0997">Cell inner membrane</keyword>
<evidence type="ECO:0000256" key="6">
    <source>
        <dbReference type="ARBA" id="ARBA00022989"/>
    </source>
</evidence>
<reference evidence="11" key="1">
    <citation type="submission" date="2011-03" db="EMBL/GenBank/DDBJ databases">
        <title>Draft genome sequence of Brevundimonas diminuta.</title>
        <authorList>
            <person name="Brown P.J.B."/>
            <person name="Buechlein A."/>
            <person name="Hemmerich C."/>
            <person name="Brun Y.V."/>
        </authorList>
    </citation>
    <scope>NUCLEOTIDE SEQUENCE [LARGE SCALE GENOMIC DNA]</scope>
    <source>
        <strain evidence="11">C19</strain>
    </source>
</reference>
<name>F4QLF9_9CAUL</name>
<feature type="domain" description="Major facilitator superfamily (MFS) profile" evidence="9">
    <location>
        <begin position="40"/>
        <end position="424"/>
    </location>
</feature>
<evidence type="ECO:0000256" key="7">
    <source>
        <dbReference type="ARBA" id="ARBA00023136"/>
    </source>
</evidence>
<sequence>MVSFIRFFLASARQSAYIRPMSERTPEPISETKAPPFAEFVALIAMLMALGALGIDAILPALPTIGKDLSVDVPNHLQWLISIYFLGMGAGQLTFGILSDWLGRKRILIGGVMLYVVFALVAAFVHDFGLLLVIRLLQGFAVSTSGVVTRSIIRDLYSGAKMAKVTSISLVVFLLVPILAPSFGQLVLLVAPWPVIFLSMAAFGVIAGVWAWLRLPETHPPEKRRKPDLGHLRRVAFFVVTEPGSLYYTLGITFLIGSLLAYVSLMPQIFEDVFRRPELMAGIFAACAATMGGASILNASIVERLGTKRISHTALIGFIAVSLIHLAWTLAGLETILSFVILQSLTMGLMSLTTSNFGAMAMEKVGHVAGTASSLQGVVSTIGAGIISGLIGQAWTGGIWLLPLGAAGCGFVALAFVALNQRSRLVSSF</sequence>
<dbReference type="Gene3D" id="1.20.1720.10">
    <property type="entry name" value="Multidrug resistance protein D"/>
    <property type="match status" value="1"/>
</dbReference>
<dbReference type="GO" id="GO:0042910">
    <property type="term" value="F:xenobiotic transmembrane transporter activity"/>
    <property type="evidence" value="ECO:0007669"/>
    <property type="project" value="InterPro"/>
</dbReference>
<evidence type="ECO:0000313" key="11">
    <source>
        <dbReference type="Proteomes" id="UP000006512"/>
    </source>
</evidence>
<dbReference type="STRING" id="715226.ABI_07380"/>
<dbReference type="PROSITE" id="PS50850">
    <property type="entry name" value="MFS"/>
    <property type="match status" value="1"/>
</dbReference>
<feature type="transmembrane region" description="Helical" evidence="8">
    <location>
        <begin position="132"/>
        <end position="153"/>
    </location>
</feature>
<comment type="similarity">
    <text evidence="2 8">Belongs to the major facilitator superfamily. Bcr/CmlA family.</text>
</comment>
<feature type="transmembrane region" description="Helical" evidence="8">
    <location>
        <begin position="107"/>
        <end position="126"/>
    </location>
</feature>
<dbReference type="GO" id="GO:0005886">
    <property type="term" value="C:plasma membrane"/>
    <property type="evidence" value="ECO:0007669"/>
    <property type="project" value="UniProtKB-SubCell"/>
</dbReference>
<evidence type="ECO:0000256" key="2">
    <source>
        <dbReference type="ARBA" id="ARBA00006236"/>
    </source>
</evidence>
<evidence type="ECO:0000256" key="3">
    <source>
        <dbReference type="ARBA" id="ARBA00022448"/>
    </source>
</evidence>
<feature type="transmembrane region" description="Helical" evidence="8">
    <location>
        <begin position="313"/>
        <end position="330"/>
    </location>
</feature>
<dbReference type="EMBL" id="GL883077">
    <property type="protein sequence ID" value="EGF92304.1"/>
    <property type="molecule type" value="Genomic_DNA"/>
</dbReference>
<evidence type="ECO:0000313" key="10">
    <source>
        <dbReference type="EMBL" id="EGF92304.1"/>
    </source>
</evidence>
<proteinExistence type="inferred from homology"/>
<feature type="transmembrane region" description="Helical" evidence="8">
    <location>
        <begin position="79"/>
        <end position="98"/>
    </location>
</feature>
<dbReference type="InterPro" id="IPR020846">
    <property type="entry name" value="MFS_dom"/>
</dbReference>
<evidence type="ECO:0000256" key="5">
    <source>
        <dbReference type="ARBA" id="ARBA00022692"/>
    </source>
</evidence>
<evidence type="ECO:0000256" key="4">
    <source>
        <dbReference type="ARBA" id="ARBA00022475"/>
    </source>
</evidence>
<dbReference type="HOGENOM" id="CLU_001265_47_0_5"/>
<evidence type="ECO:0000256" key="1">
    <source>
        <dbReference type="ARBA" id="ARBA00004651"/>
    </source>
</evidence>
<keyword evidence="6 8" id="KW-1133">Transmembrane helix</keyword>
<evidence type="ECO:0000259" key="9">
    <source>
        <dbReference type="PROSITE" id="PS50850"/>
    </source>
</evidence>
<keyword evidence="11" id="KW-1185">Reference proteome</keyword>
<protein>
    <recommendedName>
        <fullName evidence="8">Bcr/CflA family efflux transporter</fullName>
    </recommendedName>
</protein>
<dbReference type="InterPro" id="IPR004812">
    <property type="entry name" value="Efflux_drug-R_Bcr/CmlA"/>
</dbReference>
<accession>F4QLF9</accession>
<evidence type="ECO:0000256" key="8">
    <source>
        <dbReference type="RuleBase" id="RU365088"/>
    </source>
</evidence>
<feature type="transmembrane region" description="Helical" evidence="8">
    <location>
        <begin position="336"/>
        <end position="353"/>
    </location>
</feature>
<keyword evidence="7 8" id="KW-0472">Membrane</keyword>
<dbReference type="NCBIfam" id="TIGR00710">
    <property type="entry name" value="efflux_Bcr_CflA"/>
    <property type="match status" value="1"/>
</dbReference>
<dbReference type="OrthoDB" id="9800416at2"/>
<dbReference type="CDD" id="cd17320">
    <property type="entry name" value="MFS_MdfA_MDR_like"/>
    <property type="match status" value="1"/>
</dbReference>
<feature type="transmembrane region" description="Helical" evidence="8">
    <location>
        <begin position="365"/>
        <end position="391"/>
    </location>
</feature>
<dbReference type="eggNOG" id="COG2814">
    <property type="taxonomic scope" value="Bacteria"/>
</dbReference>
<dbReference type="InterPro" id="IPR036259">
    <property type="entry name" value="MFS_trans_sf"/>
</dbReference>
<dbReference type="PANTHER" id="PTHR42718">
    <property type="entry name" value="MAJOR FACILITATOR SUPERFAMILY MULTIDRUG TRANSPORTER MFSC"/>
    <property type="match status" value="1"/>
</dbReference>
<dbReference type="SUPFAM" id="SSF103473">
    <property type="entry name" value="MFS general substrate transporter"/>
    <property type="match status" value="1"/>
</dbReference>
<comment type="subcellular location">
    <subcellularLocation>
        <location evidence="8">Cell inner membrane</location>
        <topology evidence="8">Multi-pass membrane protein</topology>
    </subcellularLocation>
    <subcellularLocation>
        <location evidence="1">Cell membrane</location>
        <topology evidence="1">Multi-pass membrane protein</topology>
    </subcellularLocation>
</comment>
<dbReference type="GO" id="GO:1990961">
    <property type="term" value="P:xenobiotic detoxification by transmembrane export across the plasma membrane"/>
    <property type="evidence" value="ECO:0007669"/>
    <property type="project" value="InterPro"/>
</dbReference>
<gene>
    <name evidence="10" type="ORF">ABI_07380</name>
</gene>
<feature type="transmembrane region" description="Helical" evidence="8">
    <location>
        <begin position="235"/>
        <end position="259"/>
    </location>
</feature>
<organism evidence="10 11">
    <name type="scientific">Asticcacaulis biprosthecium C19</name>
    <dbReference type="NCBI Taxonomy" id="715226"/>
    <lineage>
        <taxon>Bacteria</taxon>
        <taxon>Pseudomonadati</taxon>
        <taxon>Pseudomonadota</taxon>
        <taxon>Alphaproteobacteria</taxon>
        <taxon>Caulobacterales</taxon>
        <taxon>Caulobacteraceae</taxon>
        <taxon>Asticcacaulis</taxon>
    </lineage>
</organism>
<dbReference type="AlphaFoldDB" id="F4QLF9"/>
<dbReference type="Pfam" id="PF07690">
    <property type="entry name" value="MFS_1"/>
    <property type="match status" value="1"/>
</dbReference>
<dbReference type="InterPro" id="IPR011701">
    <property type="entry name" value="MFS"/>
</dbReference>
<keyword evidence="4" id="KW-1003">Cell membrane</keyword>
<feature type="transmembrane region" description="Helical" evidence="8">
    <location>
        <begin position="165"/>
        <end position="183"/>
    </location>
</feature>